<dbReference type="EMBL" id="UINC01091718">
    <property type="protein sequence ID" value="SVC44697.1"/>
    <property type="molecule type" value="Genomic_DNA"/>
</dbReference>
<feature type="non-terminal residue" evidence="1">
    <location>
        <position position="1"/>
    </location>
</feature>
<name>A0A382MAG2_9ZZZZ</name>
<proteinExistence type="predicted"/>
<reference evidence="1" key="1">
    <citation type="submission" date="2018-05" db="EMBL/GenBank/DDBJ databases">
        <authorList>
            <person name="Lanie J.A."/>
            <person name="Ng W.-L."/>
            <person name="Kazmierczak K.M."/>
            <person name="Andrzejewski T.M."/>
            <person name="Davidsen T.M."/>
            <person name="Wayne K.J."/>
            <person name="Tettelin H."/>
            <person name="Glass J.I."/>
            <person name="Rusch D."/>
            <person name="Podicherti R."/>
            <person name="Tsui H.-C.T."/>
            <person name="Winkler M.E."/>
        </authorList>
    </citation>
    <scope>NUCLEOTIDE SEQUENCE</scope>
</reference>
<dbReference type="AlphaFoldDB" id="A0A382MAG2"/>
<organism evidence="1">
    <name type="scientific">marine metagenome</name>
    <dbReference type="NCBI Taxonomy" id="408172"/>
    <lineage>
        <taxon>unclassified sequences</taxon>
        <taxon>metagenomes</taxon>
        <taxon>ecological metagenomes</taxon>
    </lineage>
</organism>
<feature type="non-terminal residue" evidence="1">
    <location>
        <position position="388"/>
    </location>
</feature>
<evidence type="ECO:0000313" key="1">
    <source>
        <dbReference type="EMBL" id="SVC44697.1"/>
    </source>
</evidence>
<protein>
    <submittedName>
        <fullName evidence="1">Uncharacterized protein</fullName>
    </submittedName>
</protein>
<sequence>RTTFEEMLEQEGTYDAIDTPLLPGYLVAPESIASIPLLTETWDVLEEVFSSVHDLADFVATRTSLELLQLTDCPQTTVDVAITVPSWCWNTEKGLFKVTEPTWPENVAQAFELAGERHIRTLCLQPRKLNASSGWPSAIAGRAGATLDGVLTLEAAGNLAGVTRERVRQVCNALPLNHEHRRRWPLSLGFHRVAEVLETSTERSVSDVDDELRSVDLEGSSSLDFGRARSLLVWYGRSIDLTVDPTGLVLPSTKTLGLPPDLSLDKIRNMVWELSEKTGFLREDDLLRELDEIAPGLDPRIKTRVVDLAIRKDRLPLGYVFVVRHNAPALVGALRRTLSWANPLPLEELHESVVRRFRFRGFPVPPPPEVLGALIERIDGFELEDGVV</sequence>
<gene>
    <name evidence="1" type="ORF">METZ01_LOCUS297551</name>
</gene>
<accession>A0A382MAG2</accession>